<evidence type="ECO:0000259" key="2">
    <source>
        <dbReference type="PROSITE" id="PS51201"/>
    </source>
</evidence>
<dbReference type="AlphaFoldDB" id="A0A318NK02"/>
<dbReference type="SUPFAM" id="SSF51735">
    <property type="entry name" value="NAD(P)-binding Rossmann-fold domains"/>
    <property type="match status" value="2"/>
</dbReference>
<dbReference type="InterPro" id="IPR036291">
    <property type="entry name" value="NAD(P)-bd_dom_sf"/>
</dbReference>
<evidence type="ECO:0000313" key="4">
    <source>
        <dbReference type="Proteomes" id="UP000248333"/>
    </source>
</evidence>
<organism evidence="3 4">
    <name type="scientific">Micromonospora arborensis</name>
    <dbReference type="NCBI Taxonomy" id="2116518"/>
    <lineage>
        <taxon>Bacteria</taxon>
        <taxon>Bacillati</taxon>
        <taxon>Actinomycetota</taxon>
        <taxon>Actinomycetes</taxon>
        <taxon>Micromonosporales</taxon>
        <taxon>Micromonosporaceae</taxon>
        <taxon>Micromonospora</taxon>
    </lineage>
</organism>
<dbReference type="EMBL" id="PYBV01000028">
    <property type="protein sequence ID" value="PYC67205.1"/>
    <property type="molecule type" value="Genomic_DNA"/>
</dbReference>
<feature type="region of interest" description="Disordered" evidence="1">
    <location>
        <begin position="1"/>
        <end position="33"/>
    </location>
</feature>
<dbReference type="SUPFAM" id="SSF116726">
    <property type="entry name" value="TrkA C-terminal domain-like"/>
    <property type="match status" value="1"/>
</dbReference>
<name>A0A318NK02_9ACTN</name>
<reference evidence="3 4" key="1">
    <citation type="submission" date="2018-03" db="EMBL/GenBank/DDBJ databases">
        <title>Bioinformatic expansion and discovery of thiopeptide antibiotics.</title>
        <authorList>
            <person name="Schwalen C.J."/>
            <person name="Hudson G.A."/>
            <person name="Mitchell D.A."/>
        </authorList>
    </citation>
    <scope>NUCLEOTIDE SEQUENCE [LARGE SCALE GENOMIC DNA]</scope>
    <source>
        <strain evidence="3 4">NRRL 8041</strain>
    </source>
</reference>
<feature type="compositionally biased region" description="Basic and acidic residues" evidence="1">
    <location>
        <begin position="635"/>
        <end position="645"/>
    </location>
</feature>
<dbReference type="Gene3D" id="3.40.50.720">
    <property type="entry name" value="NAD(P)-binding Rossmann-like Domain"/>
    <property type="match status" value="2"/>
</dbReference>
<feature type="domain" description="RCK N-terminal" evidence="2">
    <location>
        <begin position="360"/>
        <end position="487"/>
    </location>
</feature>
<evidence type="ECO:0000256" key="1">
    <source>
        <dbReference type="SAM" id="MobiDB-lite"/>
    </source>
</evidence>
<accession>A0A318NK02</accession>
<dbReference type="InterPro" id="IPR050721">
    <property type="entry name" value="Trk_Ktr_HKT_K-transport"/>
</dbReference>
<dbReference type="GO" id="GO:0006813">
    <property type="term" value="P:potassium ion transport"/>
    <property type="evidence" value="ECO:0007669"/>
    <property type="project" value="InterPro"/>
</dbReference>
<dbReference type="Pfam" id="PF02254">
    <property type="entry name" value="TrkA_N"/>
    <property type="match status" value="1"/>
</dbReference>
<proteinExistence type="predicted"/>
<dbReference type="InterPro" id="IPR003148">
    <property type="entry name" value="RCK_N"/>
</dbReference>
<dbReference type="PANTHER" id="PTHR43833">
    <property type="entry name" value="POTASSIUM CHANNEL PROTEIN 2-RELATED-RELATED"/>
    <property type="match status" value="1"/>
</dbReference>
<dbReference type="Proteomes" id="UP000248333">
    <property type="component" value="Unassembled WGS sequence"/>
</dbReference>
<sequence>MPLHAGSCGTGRLDGNGYDAGVPDDSADGIDPEPSRRFVVCGDNALARRLITELVDRYGVAVTALLPSLTDNHAPDIAELASVADTAGPRPEVVVARRLTAEVLDAAGVRAAAAVALVSADDVANVDAALIIREFDPDVRIVVRLFNPVLGEGVATMLGDCAVLSGSEIAAPAFVAATLGDDTPTFLRLPDDELLRTASRDALDPATTDVVCALADTSGPEPITLPEDEDSADLVLVRAYGRRRTVRARPRRRLLRTARLILGRRLRWALGASAALLVVGSVMLGQARDLDPVQAGYLTLLTALGSAEADPAGSLVEKLTALLLVITGVALVPTVTALVVDSVVRARLAVAAGRLTDPLDGHVIVVGLGNVGTRVVQELHSFGLTVVAVDRAPTARGVAVARELGVPYLIGDATSPETLRAASVSTCRALVVLCADDVTNLETALLGRSLHRAANGAVAAPLRVVLRLFDEGFASRVQRAFGINHSRSVSYLAAPAFAAAMMGREVIDTISVGRRVLLVAELPVGAGSDLEGRSCPQVSRPREARVIAMRTGRAGQTIWSLPQRRPLVRTDRLLVVATRAGLAALLARTVPSVDPPPMSPATLGGTPLRLLRPPATRQPPARPGEDDPPPAAGDATDRPTAEGGR</sequence>
<comment type="caution">
    <text evidence="3">The sequence shown here is derived from an EMBL/GenBank/DDBJ whole genome shotgun (WGS) entry which is preliminary data.</text>
</comment>
<evidence type="ECO:0000313" key="3">
    <source>
        <dbReference type="EMBL" id="PYC67205.1"/>
    </source>
</evidence>
<protein>
    <submittedName>
        <fullName evidence="3">Potassium transporter TrkA</fullName>
    </submittedName>
</protein>
<dbReference type="PROSITE" id="PS51201">
    <property type="entry name" value="RCK_N"/>
    <property type="match status" value="1"/>
</dbReference>
<dbReference type="OrthoDB" id="440986at2"/>
<gene>
    <name evidence="3" type="ORF">C7C45_22320</name>
</gene>
<dbReference type="PANTHER" id="PTHR43833:SF11">
    <property type="entry name" value="VOLTAGE-GATED POTASSIUM CHANNEL KCH"/>
    <property type="match status" value="1"/>
</dbReference>
<feature type="compositionally biased region" description="Low complexity" evidence="1">
    <location>
        <begin position="600"/>
        <end position="615"/>
    </location>
</feature>
<dbReference type="InterPro" id="IPR036721">
    <property type="entry name" value="RCK_C_sf"/>
</dbReference>
<keyword evidence="4" id="KW-1185">Reference proteome</keyword>
<feature type="region of interest" description="Disordered" evidence="1">
    <location>
        <begin position="590"/>
        <end position="645"/>
    </location>
</feature>